<evidence type="ECO:0000313" key="3">
    <source>
        <dbReference type="Proteomes" id="UP001054857"/>
    </source>
</evidence>
<feature type="compositionally biased region" description="Low complexity" evidence="1">
    <location>
        <begin position="174"/>
        <end position="189"/>
    </location>
</feature>
<evidence type="ECO:0000256" key="1">
    <source>
        <dbReference type="SAM" id="MobiDB-lite"/>
    </source>
</evidence>
<dbReference type="EMBL" id="BMAR01000077">
    <property type="protein sequence ID" value="GFR52945.1"/>
    <property type="molecule type" value="Genomic_DNA"/>
</dbReference>
<dbReference type="Proteomes" id="UP001054857">
    <property type="component" value="Unassembled WGS sequence"/>
</dbReference>
<feature type="compositionally biased region" description="Low complexity" evidence="1">
    <location>
        <begin position="77"/>
        <end position="111"/>
    </location>
</feature>
<name>A0AAD3E3D0_9CHLO</name>
<accession>A0AAD3E3D0</accession>
<feature type="region of interest" description="Disordered" evidence="1">
    <location>
        <begin position="362"/>
        <end position="436"/>
    </location>
</feature>
<feature type="compositionally biased region" description="Low complexity" evidence="1">
    <location>
        <begin position="362"/>
        <end position="380"/>
    </location>
</feature>
<feature type="compositionally biased region" description="Polar residues" evidence="1">
    <location>
        <begin position="386"/>
        <end position="398"/>
    </location>
</feature>
<organism evidence="2 3">
    <name type="scientific">Astrephomene gubernaculifera</name>
    <dbReference type="NCBI Taxonomy" id="47775"/>
    <lineage>
        <taxon>Eukaryota</taxon>
        <taxon>Viridiplantae</taxon>
        <taxon>Chlorophyta</taxon>
        <taxon>core chlorophytes</taxon>
        <taxon>Chlorophyceae</taxon>
        <taxon>CS clade</taxon>
        <taxon>Chlamydomonadales</taxon>
        <taxon>Astrephomenaceae</taxon>
        <taxon>Astrephomene</taxon>
    </lineage>
</organism>
<keyword evidence="3" id="KW-1185">Reference proteome</keyword>
<dbReference type="AlphaFoldDB" id="A0AAD3E3D0"/>
<gene>
    <name evidence="2" type="ORF">Agub_g15607</name>
</gene>
<feature type="region of interest" description="Disordered" evidence="1">
    <location>
        <begin position="174"/>
        <end position="204"/>
    </location>
</feature>
<sequence>SAGPAAAGHSAASPAAGGVDADALVGKLRTLVSSLVTEALAAQLPLHQQLPQQQQQQQGAYLEPTLPQQQPLRHCQQAHQWHQVPQQQQQPQQPQQQQKPQQQQPQRQHQGQKWETHSPGGHCQQPPQPQPQLLALQFPQAPDAASAGPVCNATSWGIIPGLQITIQQCPPQLSTTAATTTPAGSTMPMHADSPHSLSGSGTGASRGVAVCGVPSCRPSGPGNGSAEAVGPCLPGSQQPNAAVPDVMELNVDGTAVFVDRAALESQAAGSRLYDTLIKHYNRLPLDSQGRPYLSYEPRVFQVLLSHLKERWLFGSSSRAATCDWPRLVHSMGVSPAYFMQVACHFGMLDVVSSLLAAWPPPSSSTIAQGPRAARQAAQQPSLLSHPDTSTLEPTSMHQDQPPHQLKGTLPQPTLTGVHQSGRPAAGGTSDGGCVSEPAGSTNAAALAVSSQPLAASMLPAAAKAHVPAQLQQPTGCVSQPFVTPEVVDALPIAAAALARYVDPPTGDQVTHGVGVEAPVAGVLPQSDLFAAITAGATEGSPTMREAPVANGDASTEEGFSGGSILRPMFAAGVAAAAEAAQQQQAGTDAAVATGAAPYRMPSLYALMEQRQRAEEV</sequence>
<reference evidence="2 3" key="1">
    <citation type="journal article" date="2021" name="Sci. Rep.">
        <title>Genome sequencing of the multicellular alga Astrephomene provides insights into convergent evolution of germ-soma differentiation.</title>
        <authorList>
            <person name="Yamashita S."/>
            <person name="Yamamoto K."/>
            <person name="Matsuzaki R."/>
            <person name="Suzuki S."/>
            <person name="Yamaguchi H."/>
            <person name="Hirooka S."/>
            <person name="Minakuchi Y."/>
            <person name="Miyagishima S."/>
            <person name="Kawachi M."/>
            <person name="Toyoda A."/>
            <person name="Nozaki H."/>
        </authorList>
    </citation>
    <scope>NUCLEOTIDE SEQUENCE [LARGE SCALE GENOMIC DNA]</scope>
    <source>
        <strain evidence="2 3">NIES-4017</strain>
    </source>
</reference>
<comment type="caution">
    <text evidence="2">The sequence shown here is derived from an EMBL/GenBank/DDBJ whole genome shotgun (WGS) entry which is preliminary data.</text>
</comment>
<feature type="region of interest" description="Disordered" evidence="1">
    <location>
        <begin position="69"/>
        <end position="130"/>
    </location>
</feature>
<feature type="non-terminal residue" evidence="2">
    <location>
        <position position="1"/>
    </location>
</feature>
<evidence type="ECO:0000313" key="2">
    <source>
        <dbReference type="EMBL" id="GFR52945.1"/>
    </source>
</evidence>
<proteinExistence type="predicted"/>
<protein>
    <submittedName>
        <fullName evidence="2">Uncharacterized protein</fullName>
    </submittedName>
</protein>